<dbReference type="SUPFAM" id="SSF52540">
    <property type="entry name" value="P-loop containing nucleoside triphosphate hydrolases"/>
    <property type="match status" value="1"/>
</dbReference>
<evidence type="ECO:0000313" key="4">
    <source>
        <dbReference type="Proteomes" id="UP000614200"/>
    </source>
</evidence>
<dbReference type="Gene3D" id="3.30.450.380">
    <property type="match status" value="1"/>
</dbReference>
<comment type="similarity">
    <text evidence="1">Belongs to the GSP E family.</text>
</comment>
<dbReference type="InterPro" id="IPR050921">
    <property type="entry name" value="T4SS_GSP_E_ATPase"/>
</dbReference>
<protein>
    <submittedName>
        <fullName evidence="3">CpaF family protein</fullName>
    </submittedName>
</protein>
<evidence type="ECO:0000256" key="1">
    <source>
        <dbReference type="ARBA" id="ARBA00006611"/>
    </source>
</evidence>
<dbReference type="Proteomes" id="UP000614200">
    <property type="component" value="Unassembled WGS sequence"/>
</dbReference>
<dbReference type="InterPro" id="IPR027417">
    <property type="entry name" value="P-loop_NTPase"/>
</dbReference>
<dbReference type="EMBL" id="JADKNH010000016">
    <property type="protein sequence ID" value="MBF4695463.1"/>
    <property type="molecule type" value="Genomic_DNA"/>
</dbReference>
<name>A0ABR9ZZ75_9FIRM</name>
<keyword evidence="4" id="KW-1185">Reference proteome</keyword>
<evidence type="ECO:0000313" key="3">
    <source>
        <dbReference type="EMBL" id="MBF4695463.1"/>
    </source>
</evidence>
<dbReference type="RefSeq" id="WP_194703702.1">
    <property type="nucleotide sequence ID" value="NZ_JADKNH010000016.1"/>
</dbReference>
<dbReference type="Gene3D" id="3.40.50.300">
    <property type="entry name" value="P-loop containing nucleotide triphosphate hydrolases"/>
    <property type="match status" value="1"/>
</dbReference>
<dbReference type="PANTHER" id="PTHR30486">
    <property type="entry name" value="TWITCHING MOTILITY PROTEIN PILT"/>
    <property type="match status" value="1"/>
</dbReference>
<feature type="domain" description="Bacterial type II secretion system protein E" evidence="2">
    <location>
        <begin position="159"/>
        <end position="340"/>
    </location>
</feature>
<proteinExistence type="inferred from homology"/>
<evidence type="ECO:0000259" key="2">
    <source>
        <dbReference type="Pfam" id="PF00437"/>
    </source>
</evidence>
<organism evidence="3 4">
    <name type="scientific">Fusibacter ferrireducens</name>
    <dbReference type="NCBI Taxonomy" id="2785058"/>
    <lineage>
        <taxon>Bacteria</taxon>
        <taxon>Bacillati</taxon>
        <taxon>Bacillota</taxon>
        <taxon>Clostridia</taxon>
        <taxon>Eubacteriales</taxon>
        <taxon>Eubacteriales Family XII. Incertae Sedis</taxon>
        <taxon>Fusibacter</taxon>
    </lineage>
</organism>
<accession>A0ABR9ZZ75</accession>
<dbReference type="PANTHER" id="PTHR30486:SF6">
    <property type="entry name" value="TYPE IV PILUS RETRACTATION ATPASE PILT"/>
    <property type="match status" value="1"/>
</dbReference>
<dbReference type="Pfam" id="PF00437">
    <property type="entry name" value="T2SSE"/>
    <property type="match status" value="1"/>
</dbReference>
<gene>
    <name evidence="3" type="ORF">ISU02_20410</name>
</gene>
<dbReference type="InterPro" id="IPR001482">
    <property type="entry name" value="T2SS/T4SS_dom"/>
</dbReference>
<reference evidence="3 4" key="1">
    <citation type="submission" date="2020-11" db="EMBL/GenBank/DDBJ databases">
        <title>Fusibacter basophilias sp. nov.</title>
        <authorList>
            <person name="Qiu D."/>
        </authorList>
    </citation>
    <scope>NUCLEOTIDE SEQUENCE [LARGE SCALE GENOMIC DNA]</scope>
    <source>
        <strain evidence="3 4">Q10-2</strain>
    </source>
</reference>
<comment type="caution">
    <text evidence="3">The sequence shown here is derived from an EMBL/GenBank/DDBJ whole genome shotgun (WGS) entry which is preliminary data.</text>
</comment>
<sequence>MSVITSLNCETHEKLNAQSIVQSEILVNKLLDEIVIRFSSLIADVEDHKVDENILKNEIGKLVDEQKGHFNLEAIKKSLFNTIYGYGDLQQYIDDPEISDIDASTFDYFTIKRKGVIEEIGFKFESESAFERFCKLLIIRNGGVINEIDNHCRVSDVKNHLRINVCISPRNTSGTSLTIRKHLQKSLSLDDLQALSMINRDSRALIDKMVYSKSSILICGKGGAGKTTLLRGIIEASHPHERILICESDVELMPKRKNCISQSIKKMHLGGKKITLNDLIRDGLTMSLDSYCIGELTGKEAWEFIKAGNTDHRILGTIHANNSEDTLLRLLTLIETETRLGENTLRLLIHESIQYIIYIADFKVVEIAELSVSGNVPAIRHIYRYKRLKEVAL</sequence>